<keyword evidence="2" id="KW-0732">Signal</keyword>
<dbReference type="AlphaFoldDB" id="A0A7Y0FL76"/>
<keyword evidence="1 4" id="KW-0812">Transmembrane</keyword>
<evidence type="ECO:0000256" key="4">
    <source>
        <dbReference type="SAM" id="Phobius"/>
    </source>
</evidence>
<gene>
    <name evidence="5" type="ORF">HHL22_04780</name>
</gene>
<dbReference type="Gene3D" id="3.10.20.310">
    <property type="entry name" value="membrane protein fhac"/>
    <property type="match status" value="1"/>
</dbReference>
<keyword evidence="4" id="KW-0472">Membrane</keyword>
<dbReference type="PANTHER" id="PTHR12815">
    <property type="entry name" value="SORTING AND ASSEMBLY MACHINERY SAMM50 PROTEIN FAMILY MEMBER"/>
    <property type="match status" value="1"/>
</dbReference>
<dbReference type="EMBL" id="JABBGH010000001">
    <property type="protein sequence ID" value="NML64513.1"/>
    <property type="molecule type" value="Genomic_DNA"/>
</dbReference>
<evidence type="ECO:0000256" key="2">
    <source>
        <dbReference type="ARBA" id="ARBA00022729"/>
    </source>
</evidence>
<keyword evidence="3" id="KW-0998">Cell outer membrane</keyword>
<evidence type="ECO:0000256" key="1">
    <source>
        <dbReference type="ARBA" id="ARBA00022692"/>
    </source>
</evidence>
<evidence type="ECO:0000313" key="5">
    <source>
        <dbReference type="EMBL" id="NML64513.1"/>
    </source>
</evidence>
<dbReference type="Gene3D" id="2.40.160.50">
    <property type="entry name" value="membrane protein fhac: a member of the omp85/tpsb transporter family"/>
    <property type="match status" value="1"/>
</dbReference>
<keyword evidence="4" id="KW-1133">Transmembrane helix</keyword>
<feature type="transmembrane region" description="Helical" evidence="4">
    <location>
        <begin position="20"/>
        <end position="39"/>
    </location>
</feature>
<comment type="caution">
    <text evidence="5">The sequence shown here is derived from an EMBL/GenBank/DDBJ whole genome shotgun (WGS) entry which is preliminary data.</text>
</comment>
<dbReference type="InterPro" id="IPR039910">
    <property type="entry name" value="D15-like"/>
</dbReference>
<accession>A0A7Y0FL76</accession>
<evidence type="ECO:0000256" key="3">
    <source>
        <dbReference type="ARBA" id="ARBA00023237"/>
    </source>
</evidence>
<dbReference type="PANTHER" id="PTHR12815:SF47">
    <property type="entry name" value="TRANSLOCATION AND ASSEMBLY MODULE SUBUNIT TAMA"/>
    <property type="match status" value="1"/>
</dbReference>
<evidence type="ECO:0000313" key="6">
    <source>
        <dbReference type="Proteomes" id="UP000559626"/>
    </source>
</evidence>
<sequence>MDPQSNDHPRRRGAAGGRGLLALVALWLAVGCSPLRLLAPNERLLTKVTIESDGLTTAQQERMLTLVQQKPNRNLPLPRLAIYQLGHSFYDSARIKRHIARIQAKYADKIAQAGTDSARVGRLADRRDRRLARKRTALNKGNAIMRLGEPPVLYDPTLSARTVEQLKTYLHSQGYFRAQVSYFDTARAKRSPGGIVRNLLGSKPVRATPLRDSLTGQRLYRRVAVTYEVKEGPEFTLSQLARIVPDSGVARVIAQSQTDALLHRGDAYNEDAIGLERQRLETLLKNAGYYDFRAQLISFEADTSFEKQQVRLRMLLASPPGGLRRYRLRQVTLLTDVSRARALRATAGDTARLGRRSYRQQLAADTAAARVATNANRTGRISTANLPAGVTPAAVSDSMTASRLRRTGRRVAPRDTVRQDSVLIASRGPLEISPKVLVRQVPLRPGQLYNLTRTQRAQRQLSALDMFQFNTVTYRKVAADSRVSFDNVARDTTNADVALADTLRPALGPPRPPAALESPTGFLDATITTSPSPRFSETTEFGGTYVADKVGPFGNLRLKWRNPFGGAEVLELSARAGLEGQLARLDLNDATNTSSLYTLQYGASAALVVPQFLVPFGLGNFLRNDQPRTRFSVSNNYTKTPYYTRSNTEATLDYLWQPSVYQQYIFTPLDIGIVSTPFVSEAYQAQLDTLRIKFGSPLYQSFRNIYEPSFSFSSIFNSNDINQTRSAHYFRWFVELGGLTRGLYRDAGWFKDTGLSVYNFYKVTADYRQYYKLSPTTYLAWRLNGGIAQALTATPPAQAGDSEYIIPYDKFLFAGGSNSVRAWAPRRLGIGSFATTKPDGTRDYVTEQPGNVLLEGSVEYRFPLYSFINGAVFTDFGNVWSLQPDDRRPGAKFQLDSFYKQFAVASGFGLRMDFTFIILRFDIATKVYDPTVPDAPWRLREAIRTTTNQTIINVGIGYPF</sequence>
<organism evidence="5 6">
    <name type="scientific">Hymenobacter polaris</name>
    <dbReference type="NCBI Taxonomy" id="2682546"/>
    <lineage>
        <taxon>Bacteria</taxon>
        <taxon>Pseudomonadati</taxon>
        <taxon>Bacteroidota</taxon>
        <taxon>Cytophagia</taxon>
        <taxon>Cytophagales</taxon>
        <taxon>Hymenobacteraceae</taxon>
        <taxon>Hymenobacter</taxon>
    </lineage>
</organism>
<protein>
    <submittedName>
        <fullName evidence="5">BamA/TamA family outer membrane protein</fullName>
    </submittedName>
</protein>
<proteinExistence type="predicted"/>
<reference evidence="5 6" key="1">
    <citation type="submission" date="2020-04" db="EMBL/GenBank/DDBJ databases">
        <title>Hymenobacter polaris sp. nov., isolated from Arctic soil.</title>
        <authorList>
            <person name="Dahal R.H."/>
        </authorList>
    </citation>
    <scope>NUCLEOTIDE SEQUENCE [LARGE SCALE GENOMIC DNA]</scope>
    <source>
        <strain evidence="5 6">RP-2-7</strain>
    </source>
</reference>
<dbReference type="RefSeq" id="WP_169529803.1">
    <property type="nucleotide sequence ID" value="NZ_JABBGH010000001.1"/>
</dbReference>
<keyword evidence="6" id="KW-1185">Reference proteome</keyword>
<name>A0A7Y0FL76_9BACT</name>
<dbReference type="Proteomes" id="UP000559626">
    <property type="component" value="Unassembled WGS sequence"/>
</dbReference>